<dbReference type="EMBL" id="LQOV01000034">
    <property type="protein sequence ID" value="ORV47940.1"/>
    <property type="molecule type" value="Genomic_DNA"/>
</dbReference>
<dbReference type="STRING" id="292462.AWC05_05005"/>
<proteinExistence type="predicted"/>
<evidence type="ECO:0000313" key="1">
    <source>
        <dbReference type="EMBL" id="ORV47940.1"/>
    </source>
</evidence>
<gene>
    <name evidence="1" type="ORF">AWC05_05005</name>
</gene>
<reference evidence="1 2" key="1">
    <citation type="submission" date="2016-01" db="EMBL/GenBank/DDBJ databases">
        <title>The new phylogeny of the genus Mycobacterium.</title>
        <authorList>
            <person name="Tarcisio F."/>
            <person name="Conor M."/>
            <person name="Antonella G."/>
            <person name="Elisabetta G."/>
            <person name="Giulia F.S."/>
            <person name="Sara T."/>
            <person name="Anna F."/>
            <person name="Clotilde B."/>
            <person name="Roberto B."/>
            <person name="Veronica D.S."/>
            <person name="Fabio R."/>
            <person name="Monica P."/>
            <person name="Olivier J."/>
            <person name="Enrico T."/>
            <person name="Nicola S."/>
        </authorList>
    </citation>
    <scope>NUCLEOTIDE SEQUENCE [LARGE SCALE GENOMIC DNA]</scope>
    <source>
        <strain evidence="1 2">DSM 44852</strain>
    </source>
</reference>
<organism evidence="1 2">
    <name type="scientific">Mycobacterium florentinum</name>
    <dbReference type="NCBI Taxonomy" id="292462"/>
    <lineage>
        <taxon>Bacteria</taxon>
        <taxon>Bacillati</taxon>
        <taxon>Actinomycetota</taxon>
        <taxon>Actinomycetes</taxon>
        <taxon>Mycobacteriales</taxon>
        <taxon>Mycobacteriaceae</taxon>
        <taxon>Mycobacterium</taxon>
        <taxon>Mycobacterium simiae complex</taxon>
    </lineage>
</organism>
<evidence type="ECO:0000313" key="2">
    <source>
        <dbReference type="Proteomes" id="UP000193010"/>
    </source>
</evidence>
<keyword evidence="2" id="KW-1185">Reference proteome</keyword>
<name>A0A1X1TTN1_MYCFL</name>
<dbReference type="SUPFAM" id="SSF48498">
    <property type="entry name" value="Tetracyclin repressor-like, C-terminal domain"/>
    <property type="match status" value="1"/>
</dbReference>
<dbReference type="Gene3D" id="1.10.357.10">
    <property type="entry name" value="Tetracycline Repressor, domain 2"/>
    <property type="match status" value="1"/>
</dbReference>
<comment type="caution">
    <text evidence="1">The sequence shown here is derived from an EMBL/GenBank/DDBJ whole genome shotgun (WGS) entry which is preliminary data.</text>
</comment>
<dbReference type="InterPro" id="IPR036271">
    <property type="entry name" value="Tet_transcr_reg_TetR-rel_C_sf"/>
</dbReference>
<dbReference type="AlphaFoldDB" id="A0A1X1TTN1"/>
<accession>A0A1X1TTN1</accession>
<protein>
    <recommendedName>
        <fullName evidence="3">HTH-type transcriptional repressor KstR2 C-terminal domain-containing protein</fullName>
    </recommendedName>
</protein>
<evidence type="ECO:0008006" key="3">
    <source>
        <dbReference type="Google" id="ProtNLM"/>
    </source>
</evidence>
<dbReference type="Proteomes" id="UP000193010">
    <property type="component" value="Unassembled WGS sequence"/>
</dbReference>
<sequence length="113" mass="12560">MLAHPAVKPYGGGRLQAARVRFVPVLSVLLERAQADGYLRSDLSATDMPIIGLLAGFVGECAGFINGELWRRYVAIMLDGMRSRSDQTRLAVDALEDEQLDMAMRTWRPPGRR</sequence>
<dbReference type="RefSeq" id="WP_085225950.1">
    <property type="nucleotide sequence ID" value="NZ_AP022576.1"/>
</dbReference>